<keyword evidence="5" id="KW-1185">Reference proteome</keyword>
<dbReference type="RefSeq" id="WP_149727651.1">
    <property type="nucleotide sequence ID" value="NZ_VUJV01000002.1"/>
</dbReference>
<keyword evidence="2" id="KW-0560">Oxidoreductase</keyword>
<dbReference type="Proteomes" id="UP000325003">
    <property type="component" value="Unassembled WGS sequence"/>
</dbReference>
<dbReference type="CDD" id="cd05233">
    <property type="entry name" value="SDR_c"/>
    <property type="match status" value="1"/>
</dbReference>
<evidence type="ECO:0000313" key="5">
    <source>
        <dbReference type="Proteomes" id="UP000325003"/>
    </source>
</evidence>
<evidence type="ECO:0000313" key="4">
    <source>
        <dbReference type="EMBL" id="KAA1420227.1"/>
    </source>
</evidence>
<dbReference type="SUPFAM" id="SSF51735">
    <property type="entry name" value="NAD(P)-binding Rossmann-fold domains"/>
    <property type="match status" value="1"/>
</dbReference>
<dbReference type="Pfam" id="PF00106">
    <property type="entry name" value="adh_short"/>
    <property type="match status" value="1"/>
</dbReference>
<dbReference type="GO" id="GO:0016491">
    <property type="term" value="F:oxidoreductase activity"/>
    <property type="evidence" value="ECO:0007669"/>
    <property type="project" value="UniProtKB-KW"/>
</dbReference>
<dbReference type="GO" id="GO:0016020">
    <property type="term" value="C:membrane"/>
    <property type="evidence" value="ECO:0007669"/>
    <property type="project" value="TreeGrafter"/>
</dbReference>
<organism evidence="4 5">
    <name type="scientific">Nocardioides humilatus</name>
    <dbReference type="NCBI Taxonomy" id="2607660"/>
    <lineage>
        <taxon>Bacteria</taxon>
        <taxon>Bacillati</taxon>
        <taxon>Actinomycetota</taxon>
        <taxon>Actinomycetes</taxon>
        <taxon>Propionibacteriales</taxon>
        <taxon>Nocardioidaceae</taxon>
        <taxon>Nocardioides</taxon>
    </lineage>
</organism>
<dbReference type="EMBL" id="VUJV01000002">
    <property type="protein sequence ID" value="KAA1420227.1"/>
    <property type="molecule type" value="Genomic_DNA"/>
</dbReference>
<dbReference type="PANTHER" id="PTHR44196:SF1">
    <property type="entry name" value="DEHYDROGENASE_REDUCTASE SDR FAMILY MEMBER 7B"/>
    <property type="match status" value="1"/>
</dbReference>
<dbReference type="InterPro" id="IPR036291">
    <property type="entry name" value="NAD(P)-bd_dom_sf"/>
</dbReference>
<protein>
    <submittedName>
        <fullName evidence="4">SDR family NAD(P)-dependent oxidoreductase</fullName>
    </submittedName>
</protein>
<proteinExistence type="inferred from homology"/>
<evidence type="ECO:0000256" key="3">
    <source>
        <dbReference type="RuleBase" id="RU000363"/>
    </source>
</evidence>
<evidence type="ECO:0000256" key="1">
    <source>
        <dbReference type="ARBA" id="ARBA00006484"/>
    </source>
</evidence>
<reference evidence="4 5" key="1">
    <citation type="submission" date="2019-09" db="EMBL/GenBank/DDBJ databases">
        <title>Nocardioides panacisoli sp. nov., isolated from the soil of a ginseng field.</title>
        <authorList>
            <person name="Cho C."/>
        </authorList>
    </citation>
    <scope>NUCLEOTIDE SEQUENCE [LARGE SCALE GENOMIC DNA]</scope>
    <source>
        <strain evidence="4 5">BN130099</strain>
    </source>
</reference>
<reference evidence="4 5" key="2">
    <citation type="submission" date="2019-09" db="EMBL/GenBank/DDBJ databases">
        <authorList>
            <person name="Jin C."/>
        </authorList>
    </citation>
    <scope>NUCLEOTIDE SEQUENCE [LARGE SCALE GENOMIC DNA]</scope>
    <source>
        <strain evidence="4 5">BN130099</strain>
    </source>
</reference>
<dbReference type="PRINTS" id="PR00080">
    <property type="entry name" value="SDRFAMILY"/>
</dbReference>
<comment type="caution">
    <text evidence="4">The sequence shown here is derived from an EMBL/GenBank/DDBJ whole genome shotgun (WGS) entry which is preliminary data.</text>
</comment>
<comment type="similarity">
    <text evidence="1 3">Belongs to the short-chain dehydrogenases/reductases (SDR) family.</text>
</comment>
<gene>
    <name evidence="4" type="ORF">F0U44_07320</name>
</gene>
<dbReference type="InterPro" id="IPR002347">
    <property type="entry name" value="SDR_fam"/>
</dbReference>
<dbReference type="Gene3D" id="3.40.50.720">
    <property type="entry name" value="NAD(P)-binding Rossmann-like Domain"/>
    <property type="match status" value="1"/>
</dbReference>
<name>A0A5B1LKT3_9ACTN</name>
<dbReference type="PRINTS" id="PR00081">
    <property type="entry name" value="GDHRDH"/>
</dbReference>
<dbReference type="AlphaFoldDB" id="A0A5B1LKT3"/>
<evidence type="ECO:0000256" key="2">
    <source>
        <dbReference type="ARBA" id="ARBA00023002"/>
    </source>
</evidence>
<sequence>MASRLTQARNRVVDRMVNAPRDTDERALRRAVAGKTVLVTGASFGLGEATARTLARHGAIVLAVARTAERLDELVAAIEAEGGKAYAYPADLSDFDSIGPLADKMIAEHGGIDIVINNAGKSMRRSLDLQYDRFHDFTRMVNVNYLGPVRLLLAVLPHMRERGSGQIVNVSTIGVRIPPGPRWGVYQSTKGAFDIWLRSIAPEIKVDGIDVSTIYMTLIYTRMSAPTPSMRKLPGMSAKEASGLVTRAIIGREREITPWWVTPAQATDAVARGAVTWGMGILHRNSSDTASARGEAVR</sequence>
<accession>A0A5B1LKT3</accession>
<dbReference type="PANTHER" id="PTHR44196">
    <property type="entry name" value="DEHYDROGENASE/REDUCTASE SDR FAMILY MEMBER 7B"/>
    <property type="match status" value="1"/>
</dbReference>